<dbReference type="InterPro" id="IPR009057">
    <property type="entry name" value="Homeodomain-like_sf"/>
</dbReference>
<dbReference type="OrthoDB" id="66596at2"/>
<evidence type="ECO:0000313" key="1">
    <source>
        <dbReference type="EMBL" id="RKI93142.1"/>
    </source>
</evidence>
<sequence>MPPRAKFLKEEIIQAALSIVKKDGMSALTARTLGAKLSSSARPVFTVFQSMEEVRQCVLENAKAQYREYVEKGLSEPYAFKGVGLQYILFAVNEPKLFQLLFMNERDSVPSFEGVLPQIDESYHRILQSIIDNYGLTQNIAETLYRHLWIYTHGVATLCATKMCCFTDDEINKMLTEVFVSLLEKIGG</sequence>
<dbReference type="AlphaFoldDB" id="A0A3A9AP23"/>
<dbReference type="Gene3D" id="1.10.357.10">
    <property type="entry name" value="Tetracycline Repressor, domain 2"/>
    <property type="match status" value="1"/>
</dbReference>
<accession>A0A3A9AP23</accession>
<dbReference type="SUPFAM" id="SSF48498">
    <property type="entry name" value="Tetracyclin repressor-like, C-terminal domain"/>
    <property type="match status" value="1"/>
</dbReference>
<dbReference type="SUPFAM" id="SSF46689">
    <property type="entry name" value="Homeodomain-like"/>
    <property type="match status" value="1"/>
</dbReference>
<dbReference type="EMBL" id="RAYQ01000003">
    <property type="protein sequence ID" value="RKI93142.1"/>
    <property type="molecule type" value="Genomic_DNA"/>
</dbReference>
<dbReference type="RefSeq" id="WP_120467000.1">
    <property type="nucleotide sequence ID" value="NZ_CATAJS010000027.1"/>
</dbReference>
<name>A0A3A9AP23_9FIRM</name>
<comment type="caution">
    <text evidence="1">The sequence shown here is derived from an EMBL/GenBank/DDBJ whole genome shotgun (WGS) entry which is preliminary data.</text>
</comment>
<evidence type="ECO:0000313" key="2">
    <source>
        <dbReference type="Proteomes" id="UP000280696"/>
    </source>
</evidence>
<organism evidence="1 2">
    <name type="scientific">Parablautia intestinalis</name>
    <dbReference type="NCBI Taxonomy" id="2320100"/>
    <lineage>
        <taxon>Bacteria</taxon>
        <taxon>Bacillati</taxon>
        <taxon>Bacillota</taxon>
        <taxon>Clostridia</taxon>
        <taxon>Lachnospirales</taxon>
        <taxon>Lachnospiraceae</taxon>
        <taxon>Parablautia</taxon>
    </lineage>
</organism>
<protein>
    <submittedName>
        <fullName evidence="1">TetR/AcrR family transcriptional regulator</fullName>
    </submittedName>
</protein>
<keyword evidence="2" id="KW-1185">Reference proteome</keyword>
<reference evidence="1 2" key="1">
    <citation type="submission" date="2018-09" db="EMBL/GenBank/DDBJ databases">
        <title>Murine metabolic-syndrome-specific gut microbial biobank.</title>
        <authorList>
            <person name="Liu C."/>
        </authorList>
    </citation>
    <scope>NUCLEOTIDE SEQUENCE [LARGE SCALE GENOMIC DNA]</scope>
    <source>
        <strain evidence="1 2">0.1xD8-82</strain>
    </source>
</reference>
<dbReference type="Proteomes" id="UP000280696">
    <property type="component" value="Unassembled WGS sequence"/>
</dbReference>
<proteinExistence type="predicted"/>
<gene>
    <name evidence="1" type="ORF">D7V94_03935</name>
</gene>
<dbReference type="InterPro" id="IPR036271">
    <property type="entry name" value="Tet_transcr_reg_TetR-rel_C_sf"/>
</dbReference>